<evidence type="ECO:0000313" key="2">
    <source>
        <dbReference type="Proteomes" id="UP001500655"/>
    </source>
</evidence>
<protein>
    <submittedName>
        <fullName evidence="1">NRDE family protein</fullName>
    </submittedName>
</protein>
<reference evidence="2" key="1">
    <citation type="journal article" date="2019" name="Int. J. Syst. Evol. Microbiol.">
        <title>The Global Catalogue of Microorganisms (GCM) 10K type strain sequencing project: providing services to taxonomists for standard genome sequencing and annotation.</title>
        <authorList>
            <consortium name="The Broad Institute Genomics Platform"/>
            <consortium name="The Broad Institute Genome Sequencing Center for Infectious Disease"/>
            <person name="Wu L."/>
            <person name="Ma J."/>
        </authorList>
    </citation>
    <scope>NUCLEOTIDE SEQUENCE [LARGE SCALE GENOMIC DNA]</scope>
    <source>
        <strain evidence="2">JCM 13249</strain>
    </source>
</reference>
<dbReference type="InterPro" id="IPR008551">
    <property type="entry name" value="TANGO2"/>
</dbReference>
<proteinExistence type="predicted"/>
<comment type="caution">
    <text evidence="1">The sequence shown here is derived from an EMBL/GenBank/DDBJ whole genome shotgun (WGS) entry which is preliminary data.</text>
</comment>
<dbReference type="PANTHER" id="PTHR17985:SF8">
    <property type="entry name" value="TRANSPORT AND GOLGI ORGANIZATION PROTEIN 2 HOMOLOG"/>
    <property type="match status" value="1"/>
</dbReference>
<gene>
    <name evidence="1" type="ORF">GCM10009681_52620</name>
</gene>
<name>A0ABP4X9R1_9ACTN</name>
<dbReference type="EMBL" id="BAAALS010000039">
    <property type="protein sequence ID" value="GAA1774533.1"/>
    <property type="molecule type" value="Genomic_DNA"/>
</dbReference>
<sequence>MCTVLLRLDPAAPWPLLVLAVRDEYLGRPWDVPGRHWPALGGRLIGGRDRVSGGTWLAVDPQAPAVAAVLNGERLPMTGTRPTRGSLPLAVLDGTFDPAQVLPDAPGRPGYDGFHLLHATPAGARVWSWDGVRLTEQAVSPGDHVLVNDGLDAANDPLVPHLAPRLAAAASPDVATPGEAAGAWGAWLDLLDDGPLPPTDPRALLIRHRVGDRQYGSGSVTLVGMGPDGIRYDFCADPLPAPPRERTWSTVLSVRRSPT</sequence>
<organism evidence="1 2">
    <name type="scientific">Luedemannella helvata</name>
    <dbReference type="NCBI Taxonomy" id="349315"/>
    <lineage>
        <taxon>Bacteria</taxon>
        <taxon>Bacillati</taxon>
        <taxon>Actinomycetota</taxon>
        <taxon>Actinomycetes</taxon>
        <taxon>Micromonosporales</taxon>
        <taxon>Micromonosporaceae</taxon>
        <taxon>Luedemannella</taxon>
    </lineage>
</organism>
<dbReference type="RefSeq" id="WP_344087692.1">
    <property type="nucleotide sequence ID" value="NZ_BAAALS010000039.1"/>
</dbReference>
<dbReference type="PANTHER" id="PTHR17985">
    <property type="entry name" value="SER/THR-RICH PROTEIN T10 IN DGCR REGION"/>
    <property type="match status" value="1"/>
</dbReference>
<dbReference type="Pfam" id="PF05742">
    <property type="entry name" value="TANGO2"/>
    <property type="match status" value="1"/>
</dbReference>
<evidence type="ECO:0000313" key="1">
    <source>
        <dbReference type="EMBL" id="GAA1774533.1"/>
    </source>
</evidence>
<dbReference type="Proteomes" id="UP001500655">
    <property type="component" value="Unassembled WGS sequence"/>
</dbReference>
<accession>A0ABP4X9R1</accession>
<keyword evidence="2" id="KW-1185">Reference proteome</keyword>